<dbReference type="Pfam" id="PF13472">
    <property type="entry name" value="Lipase_GDSL_2"/>
    <property type="match status" value="1"/>
</dbReference>
<dbReference type="PANTHER" id="PTHR30383:SF5">
    <property type="entry name" value="SGNH HYDROLASE-TYPE ESTERASE DOMAIN-CONTAINING PROTEIN"/>
    <property type="match status" value="1"/>
</dbReference>
<accession>A0ABW6XYA3</accession>
<gene>
    <name evidence="2" type="ORF">ACFY8C_29835</name>
</gene>
<protein>
    <submittedName>
        <fullName evidence="2">GDSL-type esterase/lipase family protein</fullName>
    </submittedName>
</protein>
<dbReference type="SUPFAM" id="SSF52266">
    <property type="entry name" value="SGNH hydrolase"/>
    <property type="match status" value="1"/>
</dbReference>
<keyword evidence="3" id="KW-1185">Reference proteome</keyword>
<evidence type="ECO:0000313" key="2">
    <source>
        <dbReference type="EMBL" id="MFF5922503.1"/>
    </source>
</evidence>
<name>A0ABW6XYA3_9ACTN</name>
<comment type="caution">
    <text evidence="2">The sequence shown here is derived from an EMBL/GenBank/DDBJ whole genome shotgun (WGS) entry which is preliminary data.</text>
</comment>
<dbReference type="InterPro" id="IPR013830">
    <property type="entry name" value="SGNH_hydro"/>
</dbReference>
<dbReference type="InterPro" id="IPR036514">
    <property type="entry name" value="SGNH_hydro_sf"/>
</dbReference>
<sequence length="212" mass="22913">MRFTRDDRLLFIGDSVTDTGRDRRDPTSLGDGYVRMIAEALPSPATVVNKGCDGDRVHDLEARWATDVLALTPSVVTVLIGINDTWRRYDRGLLSPVPEFEASLARVLTVTEERCGAPLFVMTPFLLPAGPGQETWFEDLAPRIDAVVRTATAHGATVVRTDLALARAAEVYGAAAIAPDGVHPSPLGHRVVARTWLAAAATVRGRTSSERL</sequence>
<organism evidence="2 3">
    <name type="scientific">Streptomyces flavochromogenes</name>
    <dbReference type="NCBI Taxonomy" id="68199"/>
    <lineage>
        <taxon>Bacteria</taxon>
        <taxon>Bacillati</taxon>
        <taxon>Actinomycetota</taxon>
        <taxon>Actinomycetes</taxon>
        <taxon>Kitasatosporales</taxon>
        <taxon>Streptomycetaceae</taxon>
        <taxon>Streptomyces</taxon>
    </lineage>
</organism>
<evidence type="ECO:0000313" key="3">
    <source>
        <dbReference type="Proteomes" id="UP001602370"/>
    </source>
</evidence>
<dbReference type="EMBL" id="JBIBDZ010000010">
    <property type="protein sequence ID" value="MFF5922503.1"/>
    <property type="molecule type" value="Genomic_DNA"/>
</dbReference>
<dbReference type="InterPro" id="IPR051532">
    <property type="entry name" value="Ester_Hydrolysis_Enzymes"/>
</dbReference>
<dbReference type="Proteomes" id="UP001602370">
    <property type="component" value="Unassembled WGS sequence"/>
</dbReference>
<dbReference type="InterPro" id="IPR008265">
    <property type="entry name" value="Lipase_GDSL_AS"/>
</dbReference>
<dbReference type="PROSITE" id="PS01098">
    <property type="entry name" value="LIPASE_GDSL_SER"/>
    <property type="match status" value="1"/>
</dbReference>
<dbReference type="Gene3D" id="3.40.50.1110">
    <property type="entry name" value="SGNH hydrolase"/>
    <property type="match status" value="1"/>
</dbReference>
<reference evidence="2 3" key="1">
    <citation type="submission" date="2024-10" db="EMBL/GenBank/DDBJ databases">
        <title>The Natural Products Discovery Center: Release of the First 8490 Sequenced Strains for Exploring Actinobacteria Biosynthetic Diversity.</title>
        <authorList>
            <person name="Kalkreuter E."/>
            <person name="Kautsar S.A."/>
            <person name="Yang D."/>
            <person name="Bader C.D."/>
            <person name="Teijaro C.N."/>
            <person name="Fluegel L."/>
            <person name="Davis C.M."/>
            <person name="Simpson J.R."/>
            <person name="Lauterbach L."/>
            <person name="Steele A.D."/>
            <person name="Gui C."/>
            <person name="Meng S."/>
            <person name="Li G."/>
            <person name="Viehrig K."/>
            <person name="Ye F."/>
            <person name="Su P."/>
            <person name="Kiefer A.F."/>
            <person name="Nichols A."/>
            <person name="Cepeda A.J."/>
            <person name="Yan W."/>
            <person name="Fan B."/>
            <person name="Jiang Y."/>
            <person name="Adhikari A."/>
            <person name="Zheng C.-J."/>
            <person name="Schuster L."/>
            <person name="Cowan T.M."/>
            <person name="Smanski M.J."/>
            <person name="Chevrette M.G."/>
            <person name="De Carvalho L.P.S."/>
            <person name="Shen B."/>
        </authorList>
    </citation>
    <scope>NUCLEOTIDE SEQUENCE [LARGE SCALE GENOMIC DNA]</scope>
    <source>
        <strain evidence="2 3">NPDC012605</strain>
    </source>
</reference>
<feature type="domain" description="SGNH hydrolase-type esterase" evidence="1">
    <location>
        <begin position="11"/>
        <end position="191"/>
    </location>
</feature>
<proteinExistence type="predicted"/>
<dbReference type="PANTHER" id="PTHR30383">
    <property type="entry name" value="THIOESTERASE 1/PROTEASE 1/LYSOPHOSPHOLIPASE L1"/>
    <property type="match status" value="1"/>
</dbReference>
<dbReference type="RefSeq" id="WP_388309804.1">
    <property type="nucleotide sequence ID" value="NZ_JBIBDZ010000010.1"/>
</dbReference>
<evidence type="ECO:0000259" key="1">
    <source>
        <dbReference type="Pfam" id="PF13472"/>
    </source>
</evidence>